<accession>A0A8R1Z5C2</accession>
<dbReference type="EnsemblMetazoa" id="PPA45200.1">
    <property type="protein sequence ID" value="PPA45200.1"/>
    <property type="gene ID" value="WBGene00283569"/>
</dbReference>
<keyword evidence="2" id="KW-1185">Reference proteome</keyword>
<gene>
    <name evidence="1" type="primary">WBGene00283569</name>
</gene>
<sequence>MQGPVQGTNGRKASNLFVSGSYNVAPVTQLSSHQHVLDEMNMNWRRDEGICEEKEKTRVAIVRRKFPYSVIAHEYDFAAPLLSSISEWGIPVRMNLDERDSSPSVPIWPKASYNPFGELRVLYKE</sequence>
<evidence type="ECO:0000313" key="2">
    <source>
        <dbReference type="Proteomes" id="UP000005239"/>
    </source>
</evidence>
<dbReference type="AlphaFoldDB" id="A0A2A6D103"/>
<evidence type="ECO:0000313" key="1">
    <source>
        <dbReference type="EnsemblMetazoa" id="PPA45200.1"/>
    </source>
</evidence>
<reference evidence="2" key="1">
    <citation type="journal article" date="2008" name="Nat. Genet.">
        <title>The Pristionchus pacificus genome provides a unique perspective on nematode lifestyle and parasitism.</title>
        <authorList>
            <person name="Dieterich C."/>
            <person name="Clifton S.W."/>
            <person name="Schuster L.N."/>
            <person name="Chinwalla A."/>
            <person name="Delehaunty K."/>
            <person name="Dinkelacker I."/>
            <person name="Fulton L."/>
            <person name="Fulton R."/>
            <person name="Godfrey J."/>
            <person name="Minx P."/>
            <person name="Mitreva M."/>
            <person name="Roeseler W."/>
            <person name="Tian H."/>
            <person name="Witte H."/>
            <person name="Yang S.P."/>
            <person name="Wilson R.K."/>
            <person name="Sommer R.J."/>
        </authorList>
    </citation>
    <scope>NUCLEOTIDE SEQUENCE [LARGE SCALE GENOMIC DNA]</scope>
    <source>
        <strain evidence="2">PS312</strain>
    </source>
</reference>
<protein>
    <submittedName>
        <fullName evidence="1">Uncharacterized protein</fullName>
    </submittedName>
</protein>
<proteinExistence type="predicted"/>
<accession>A0A2A6D103</accession>
<dbReference type="Proteomes" id="UP000005239">
    <property type="component" value="Unassembled WGS sequence"/>
</dbReference>
<organism evidence="1 2">
    <name type="scientific">Pristionchus pacificus</name>
    <name type="common">Parasitic nematode worm</name>
    <dbReference type="NCBI Taxonomy" id="54126"/>
    <lineage>
        <taxon>Eukaryota</taxon>
        <taxon>Metazoa</taxon>
        <taxon>Ecdysozoa</taxon>
        <taxon>Nematoda</taxon>
        <taxon>Chromadorea</taxon>
        <taxon>Rhabditida</taxon>
        <taxon>Rhabditina</taxon>
        <taxon>Diplogasteromorpha</taxon>
        <taxon>Diplogasteroidea</taxon>
        <taxon>Neodiplogasteridae</taxon>
        <taxon>Pristionchus</taxon>
    </lineage>
</organism>
<reference evidence="1" key="2">
    <citation type="submission" date="2022-06" db="UniProtKB">
        <authorList>
            <consortium name="EnsemblMetazoa"/>
        </authorList>
    </citation>
    <scope>IDENTIFICATION</scope>
    <source>
        <strain evidence="1">PS312</strain>
    </source>
</reference>
<name>A0A2A6D103_PRIPA</name>